<dbReference type="EMBL" id="BK015486">
    <property type="protein sequence ID" value="DAE09336.1"/>
    <property type="molecule type" value="Genomic_DNA"/>
</dbReference>
<organism evidence="1">
    <name type="scientific">Podoviridae sp. ct5cR14</name>
    <dbReference type="NCBI Taxonomy" id="2825220"/>
    <lineage>
        <taxon>Viruses</taxon>
        <taxon>Duplodnaviria</taxon>
        <taxon>Heunggongvirae</taxon>
        <taxon>Uroviricota</taxon>
        <taxon>Caudoviricetes</taxon>
    </lineage>
</organism>
<name>A0A8S5PRD4_9CAUD</name>
<evidence type="ECO:0000313" key="1">
    <source>
        <dbReference type="EMBL" id="DAE09336.1"/>
    </source>
</evidence>
<protein>
    <submittedName>
        <fullName evidence="1">Uncharacterized protein</fullName>
    </submittedName>
</protein>
<proteinExistence type="predicted"/>
<reference evidence="1" key="1">
    <citation type="journal article" date="2021" name="Proc. Natl. Acad. Sci. U.S.A.">
        <title>A Catalog of Tens of Thousands of Viruses from Human Metagenomes Reveals Hidden Associations with Chronic Diseases.</title>
        <authorList>
            <person name="Tisza M.J."/>
            <person name="Buck C.B."/>
        </authorList>
    </citation>
    <scope>NUCLEOTIDE SEQUENCE</scope>
    <source>
        <strain evidence="1">Ct5cR14</strain>
    </source>
</reference>
<sequence length="57" mass="7015">MKIRLAKKIMKANLEVYPFYWHRRWTPYHLYVCTVNKPWGAKKDHRITKAISLTRKK</sequence>
<accession>A0A8S5PRD4</accession>